<evidence type="ECO:0000256" key="1">
    <source>
        <dbReference type="SAM" id="MobiDB-lite"/>
    </source>
</evidence>
<protein>
    <submittedName>
        <fullName evidence="3">Uncharacterized protein</fullName>
    </submittedName>
</protein>
<dbReference type="AlphaFoldDB" id="A0A915EYZ2"/>
<feature type="region of interest" description="Disordered" evidence="1">
    <location>
        <begin position="96"/>
        <end position="116"/>
    </location>
</feature>
<proteinExistence type="predicted"/>
<dbReference type="WBParaSite" id="maker-E.canG7_contigs_5667-snap-gene-0.12-mRNA-1">
    <property type="protein sequence ID" value="maker-E.canG7_contigs_5667-snap-gene-0.12-mRNA-1"/>
    <property type="gene ID" value="EcG7_08442"/>
</dbReference>
<sequence>MTRGQCERLGAATAAADNKTIAGKTNLLANIVVVAIVHHVRSPAVRLTREKQLLSEEKVTACFVVASGDRNTLCQLDISVDKTCWKEIARTIPSAKSGDAASHAVEEPSTVTKAFKDDRDARSHVNRCTAFSYNRHTGRPTGNTDDCAPVTLSKFTLALTP</sequence>
<dbReference type="Proteomes" id="UP000887562">
    <property type="component" value="Unplaced"/>
</dbReference>
<evidence type="ECO:0000313" key="2">
    <source>
        <dbReference type="Proteomes" id="UP000887562"/>
    </source>
</evidence>
<keyword evidence="2" id="KW-1185">Reference proteome</keyword>
<reference evidence="3" key="1">
    <citation type="submission" date="2022-11" db="UniProtKB">
        <authorList>
            <consortium name="WormBaseParasite"/>
        </authorList>
    </citation>
    <scope>IDENTIFICATION</scope>
</reference>
<organism evidence="2 3">
    <name type="scientific">Echinococcus canadensis</name>
    <dbReference type="NCBI Taxonomy" id="519352"/>
    <lineage>
        <taxon>Eukaryota</taxon>
        <taxon>Metazoa</taxon>
        <taxon>Spiralia</taxon>
        <taxon>Lophotrochozoa</taxon>
        <taxon>Platyhelminthes</taxon>
        <taxon>Cestoda</taxon>
        <taxon>Eucestoda</taxon>
        <taxon>Cyclophyllidea</taxon>
        <taxon>Taeniidae</taxon>
        <taxon>Echinococcus</taxon>
        <taxon>Echinococcus canadensis group</taxon>
    </lineage>
</organism>
<name>A0A915EYZ2_9CEST</name>
<accession>A0A915EYZ2</accession>
<evidence type="ECO:0000313" key="3">
    <source>
        <dbReference type="WBParaSite" id="maker-E.canG7_contigs_5667-snap-gene-0.12-mRNA-1"/>
    </source>
</evidence>